<dbReference type="OrthoDB" id="406833at2759"/>
<sequence>MGTRIRLQKDIKALLKDCPEGIQLVTELFDESNLKEIFIDVRVYGNSLYPETTAYRLRIRIPDMYPLEVPWVQFVDPKCGVLFDKRVHEDLAAKKLEVKQRRRASSSAGTDGSSGASSGRQISTGFRSLFSKSNKDEKLAAQASAPASALPVVGEGTPTDQAIILDGIPVHPHVYGNGHICLSLLGDGWSPVNTLSSIAISLQSMLAGNTKYECPPDNNAYVMRAPLNPTKTSWDYHDDSV</sequence>
<dbReference type="Pfam" id="PF00179">
    <property type="entry name" value="UQ_con"/>
    <property type="match status" value="1"/>
</dbReference>
<dbReference type="SMART" id="SM00212">
    <property type="entry name" value="UBCc"/>
    <property type="match status" value="1"/>
</dbReference>
<evidence type="ECO:0000313" key="6">
    <source>
        <dbReference type="Proteomes" id="UP000242525"/>
    </source>
</evidence>
<comment type="caution">
    <text evidence="5">The sequence shown here is derived from an EMBL/GenBank/DDBJ whole genome shotgun (WGS) entry which is preliminary data.</text>
</comment>
<reference evidence="5" key="1">
    <citation type="submission" date="2014-03" db="EMBL/GenBank/DDBJ databases">
        <authorList>
            <person name="Casaregola S."/>
        </authorList>
    </citation>
    <scope>NUCLEOTIDE SEQUENCE [LARGE SCALE GENOMIC DNA]</scope>
    <source>
        <strain evidence="5">CLIB 918</strain>
    </source>
</reference>
<dbReference type="InterPro" id="IPR000608">
    <property type="entry name" value="UBC"/>
</dbReference>
<dbReference type="Gene3D" id="3.10.110.10">
    <property type="entry name" value="Ubiquitin Conjugating Enzyme"/>
    <property type="match status" value="2"/>
</dbReference>
<name>A0A0J9X725_GEOCN</name>
<dbReference type="SUPFAM" id="SSF54495">
    <property type="entry name" value="UBC-like"/>
    <property type="match status" value="2"/>
</dbReference>
<keyword evidence="3" id="KW-0067">ATP-binding</keyword>
<keyword evidence="6" id="KW-1185">Reference proteome</keyword>
<keyword evidence="1" id="KW-0547">Nucleotide-binding</keyword>
<dbReference type="EMBL" id="CCBN010000004">
    <property type="protein sequence ID" value="CDO52977.1"/>
    <property type="molecule type" value="Genomic_DNA"/>
</dbReference>
<dbReference type="GO" id="GO:0005524">
    <property type="term" value="F:ATP binding"/>
    <property type="evidence" value="ECO:0007669"/>
    <property type="project" value="UniProtKB-KW"/>
</dbReference>
<evidence type="ECO:0000259" key="4">
    <source>
        <dbReference type="PROSITE" id="PS50127"/>
    </source>
</evidence>
<dbReference type="PROSITE" id="PS50127">
    <property type="entry name" value="UBC_2"/>
    <property type="match status" value="1"/>
</dbReference>
<dbReference type="STRING" id="1173061.A0A0J9X725"/>
<evidence type="ECO:0000256" key="3">
    <source>
        <dbReference type="ARBA" id="ARBA00022840"/>
    </source>
</evidence>
<evidence type="ECO:0000256" key="1">
    <source>
        <dbReference type="ARBA" id="ARBA00022741"/>
    </source>
</evidence>
<dbReference type="InterPro" id="IPR016135">
    <property type="entry name" value="UBQ-conjugating_enzyme/RWD"/>
</dbReference>
<evidence type="ECO:0000256" key="2">
    <source>
        <dbReference type="ARBA" id="ARBA00022786"/>
    </source>
</evidence>
<dbReference type="AlphaFoldDB" id="A0A0J9X725"/>
<dbReference type="Proteomes" id="UP000242525">
    <property type="component" value="Unassembled WGS sequence"/>
</dbReference>
<dbReference type="InterPro" id="IPR050113">
    <property type="entry name" value="Ub_conjugating_enzyme"/>
</dbReference>
<keyword evidence="2" id="KW-0833">Ubl conjugation pathway</keyword>
<organism evidence="5 6">
    <name type="scientific">Geotrichum candidum</name>
    <name type="common">Oospora lactis</name>
    <name type="synonym">Dipodascus geotrichum</name>
    <dbReference type="NCBI Taxonomy" id="1173061"/>
    <lineage>
        <taxon>Eukaryota</taxon>
        <taxon>Fungi</taxon>
        <taxon>Dikarya</taxon>
        <taxon>Ascomycota</taxon>
        <taxon>Saccharomycotina</taxon>
        <taxon>Dipodascomycetes</taxon>
        <taxon>Dipodascales</taxon>
        <taxon>Dipodascaceae</taxon>
        <taxon>Geotrichum</taxon>
    </lineage>
</organism>
<dbReference type="CDD" id="cd23808">
    <property type="entry name" value="UBCc_UBE2W"/>
    <property type="match status" value="1"/>
</dbReference>
<evidence type="ECO:0000313" key="5">
    <source>
        <dbReference type="EMBL" id="CDO52977.1"/>
    </source>
</evidence>
<dbReference type="PANTHER" id="PTHR24067">
    <property type="entry name" value="UBIQUITIN-CONJUGATING ENZYME E2"/>
    <property type="match status" value="1"/>
</dbReference>
<protein>
    <recommendedName>
        <fullName evidence="4">UBC core domain-containing protein</fullName>
    </recommendedName>
</protein>
<gene>
    <name evidence="5" type="ORF">BN980_GECA04s02386g</name>
</gene>
<proteinExistence type="predicted"/>
<accession>A0A0J9X725</accession>
<feature type="domain" description="UBC core" evidence="4">
    <location>
        <begin position="2"/>
        <end position="241"/>
    </location>
</feature>